<evidence type="ECO:0000256" key="7">
    <source>
        <dbReference type="ARBA" id="ARBA00022824"/>
    </source>
</evidence>
<evidence type="ECO:0000256" key="8">
    <source>
        <dbReference type="ARBA" id="ARBA00022989"/>
    </source>
</evidence>
<keyword evidence="13" id="KW-1185">Reference proteome</keyword>
<evidence type="ECO:0000256" key="2">
    <source>
        <dbReference type="ARBA" id="ARBA00004590"/>
    </source>
</evidence>
<keyword evidence="7 11" id="KW-0256">Endoplasmic reticulum</keyword>
<feature type="transmembrane region" description="Helical" evidence="11">
    <location>
        <begin position="154"/>
        <end position="173"/>
    </location>
</feature>
<comment type="caution">
    <text evidence="11">Lacks conserved residue(s) required for the propagation of feature annotation.</text>
</comment>
<evidence type="ECO:0000313" key="12">
    <source>
        <dbReference type="EMBL" id="KAF2200477.1"/>
    </source>
</evidence>
<evidence type="ECO:0000256" key="6">
    <source>
        <dbReference type="ARBA" id="ARBA00022692"/>
    </source>
</evidence>
<feature type="transmembrane region" description="Helical" evidence="11">
    <location>
        <begin position="199"/>
        <end position="220"/>
    </location>
</feature>
<dbReference type="Gene3D" id="3.40.50.2000">
    <property type="entry name" value="Glycogen Phosphorylase B"/>
    <property type="match status" value="1"/>
</dbReference>
<accession>A0A9P4JJF0</accession>
<keyword evidence="8 11" id="KW-1133">Transmembrane helix</keyword>
<comment type="subcellular location">
    <subcellularLocation>
        <location evidence="1 11">Endoplasmic reticulum membrane</location>
        <topology evidence="1 11">Single-pass membrane protein</topology>
    </subcellularLocation>
    <subcellularLocation>
        <location evidence="2">Nucleus membrane</location>
        <topology evidence="2">Single-pass membrane protein</topology>
    </subcellularLocation>
</comment>
<dbReference type="AlphaFoldDB" id="A0A9P4JJF0"/>
<comment type="caution">
    <text evidence="12">The sequence shown here is derived from an EMBL/GenBank/DDBJ whole genome shotgun (WGS) entry which is preliminary data.</text>
</comment>
<dbReference type="PANTHER" id="PTHR12154:SF4">
    <property type="entry name" value="UDP-N-ACETYLGLUCOSAMINE TRANSFERASE SUBUNIT ALG14 HOMOLOG"/>
    <property type="match status" value="1"/>
</dbReference>
<dbReference type="GO" id="GO:0006488">
    <property type="term" value="P:dolichol-linked oligosaccharide biosynthetic process"/>
    <property type="evidence" value="ECO:0007669"/>
    <property type="project" value="InterPro"/>
</dbReference>
<dbReference type="GO" id="GO:0043541">
    <property type="term" value="C:UDP-N-acetylglucosamine transferase complex"/>
    <property type="evidence" value="ECO:0007669"/>
    <property type="project" value="TreeGrafter"/>
</dbReference>
<comment type="subunit">
    <text evidence="4 11">Heterodimer with ALG13 to form a functional enzyme.</text>
</comment>
<organism evidence="12 13">
    <name type="scientific">Delitschia confertaspora ATCC 74209</name>
    <dbReference type="NCBI Taxonomy" id="1513339"/>
    <lineage>
        <taxon>Eukaryota</taxon>
        <taxon>Fungi</taxon>
        <taxon>Dikarya</taxon>
        <taxon>Ascomycota</taxon>
        <taxon>Pezizomycotina</taxon>
        <taxon>Dothideomycetes</taxon>
        <taxon>Pleosporomycetidae</taxon>
        <taxon>Pleosporales</taxon>
        <taxon>Delitschiaceae</taxon>
        <taxon>Delitschia</taxon>
    </lineage>
</organism>
<feature type="transmembrane region" description="Helical" evidence="11">
    <location>
        <begin position="6"/>
        <end position="32"/>
    </location>
</feature>
<evidence type="ECO:0000256" key="3">
    <source>
        <dbReference type="ARBA" id="ARBA00009731"/>
    </source>
</evidence>
<evidence type="ECO:0000256" key="10">
    <source>
        <dbReference type="ARBA" id="ARBA00032062"/>
    </source>
</evidence>
<dbReference type="Pfam" id="PF08660">
    <property type="entry name" value="Alg14"/>
    <property type="match status" value="1"/>
</dbReference>
<evidence type="ECO:0000256" key="1">
    <source>
        <dbReference type="ARBA" id="ARBA00004389"/>
    </source>
</evidence>
<dbReference type="GO" id="GO:0031965">
    <property type="term" value="C:nuclear membrane"/>
    <property type="evidence" value="ECO:0007669"/>
    <property type="project" value="UniProtKB-SubCell"/>
</dbReference>
<protein>
    <recommendedName>
        <fullName evidence="5 11">UDP-N-acetylglucosamine transferase subunit ALG14</fullName>
    </recommendedName>
    <alternativeName>
        <fullName evidence="10 11">Asparagine-linked glycosylation protein 14</fullName>
    </alternativeName>
</protein>
<evidence type="ECO:0000256" key="4">
    <source>
        <dbReference type="ARBA" id="ARBA00011335"/>
    </source>
</evidence>
<name>A0A9P4JJF0_9PLEO</name>
<reference evidence="12" key="1">
    <citation type="journal article" date="2020" name="Stud. Mycol.">
        <title>101 Dothideomycetes genomes: a test case for predicting lifestyles and emergence of pathogens.</title>
        <authorList>
            <person name="Haridas S."/>
            <person name="Albert R."/>
            <person name="Binder M."/>
            <person name="Bloem J."/>
            <person name="Labutti K."/>
            <person name="Salamov A."/>
            <person name="Andreopoulos B."/>
            <person name="Baker S."/>
            <person name="Barry K."/>
            <person name="Bills G."/>
            <person name="Bluhm B."/>
            <person name="Cannon C."/>
            <person name="Castanera R."/>
            <person name="Culley D."/>
            <person name="Daum C."/>
            <person name="Ezra D."/>
            <person name="Gonzalez J."/>
            <person name="Henrissat B."/>
            <person name="Kuo A."/>
            <person name="Liang C."/>
            <person name="Lipzen A."/>
            <person name="Lutzoni F."/>
            <person name="Magnuson J."/>
            <person name="Mondo S."/>
            <person name="Nolan M."/>
            <person name="Ohm R."/>
            <person name="Pangilinan J."/>
            <person name="Park H.-J."/>
            <person name="Ramirez L."/>
            <person name="Alfaro M."/>
            <person name="Sun H."/>
            <person name="Tritt A."/>
            <person name="Yoshinaga Y."/>
            <person name="Zwiers L.-H."/>
            <person name="Turgeon B."/>
            <person name="Goodwin S."/>
            <person name="Spatafora J."/>
            <person name="Crous P."/>
            <person name="Grigoriev I."/>
        </authorList>
    </citation>
    <scope>NUCLEOTIDE SEQUENCE</scope>
    <source>
        <strain evidence="12">ATCC 74209</strain>
    </source>
</reference>
<dbReference type="PANTHER" id="PTHR12154">
    <property type="entry name" value="GLYCOSYL TRANSFERASE-RELATED"/>
    <property type="match status" value="1"/>
</dbReference>
<sequence>MASPTLLFTSTFIFTLFTTLLVTASLRLLALFRTRGPRKSGKKGDPLHLLIVLGSGGHTQEMLYFLEDLRTYKYTYRTYVVSSGDAFSAERAKNFEEELERREKEKGWPQYQGNDSVNIETVERENGWPLVSYTGPSKYTICTVPRARKIHQPLLTTPFSALQCLLGCFPTLLGTGNSSSKQPPQDKLSPPPNDIPDAILINGPATAVIFILASYILRFFNIRNSQTRRKMATIYIESFARVSTLSLSGRFLEPFVDRFLVQWPQLAGGRREYRGDLIRGFGGGEHISVI</sequence>
<keyword evidence="9 11" id="KW-0472">Membrane</keyword>
<dbReference type="OrthoDB" id="17098at2759"/>
<proteinExistence type="inferred from homology"/>
<dbReference type="Proteomes" id="UP000799536">
    <property type="component" value="Unassembled WGS sequence"/>
</dbReference>
<evidence type="ECO:0000256" key="5">
    <source>
        <dbReference type="ARBA" id="ARBA00017467"/>
    </source>
</evidence>
<evidence type="ECO:0000256" key="9">
    <source>
        <dbReference type="ARBA" id="ARBA00023136"/>
    </source>
</evidence>
<dbReference type="GO" id="GO:0004577">
    <property type="term" value="F:N-acetylglucosaminyldiphosphodolichol N-acetylglucosaminyltransferase activity"/>
    <property type="evidence" value="ECO:0007669"/>
    <property type="project" value="TreeGrafter"/>
</dbReference>
<evidence type="ECO:0000256" key="11">
    <source>
        <dbReference type="RuleBase" id="RU362127"/>
    </source>
</evidence>
<evidence type="ECO:0000313" key="13">
    <source>
        <dbReference type="Proteomes" id="UP000799536"/>
    </source>
</evidence>
<keyword evidence="6 11" id="KW-0812">Transmembrane</keyword>
<comment type="function">
    <text evidence="11">Involved in protein N-glycosylation. Essential for the second step of the dolichol-linked oligosaccharide pathway. Anchors the catalytic subunit ALG13 to the ER.</text>
</comment>
<dbReference type="InterPro" id="IPR013969">
    <property type="entry name" value="Oligosacch_biosynth_Alg14"/>
</dbReference>
<gene>
    <name evidence="11" type="primary">ALG14</name>
    <name evidence="12" type="ORF">GQ43DRAFT_441516</name>
</gene>
<comment type="similarity">
    <text evidence="3 11">Belongs to the ALG14 family.</text>
</comment>
<dbReference type="EMBL" id="ML994020">
    <property type="protein sequence ID" value="KAF2200477.1"/>
    <property type="molecule type" value="Genomic_DNA"/>
</dbReference>